<comment type="similarity">
    <text evidence="1 2">Belongs to the short-chain dehydrogenases/reductases (SDR) family.</text>
</comment>
<dbReference type="PRINTS" id="PR00081">
    <property type="entry name" value="GDHRDH"/>
</dbReference>
<dbReference type="PRINTS" id="PR00080">
    <property type="entry name" value="SDRFAMILY"/>
</dbReference>
<dbReference type="InterPro" id="IPR002347">
    <property type="entry name" value="SDR_fam"/>
</dbReference>
<evidence type="ECO:0000313" key="4">
    <source>
        <dbReference type="EMBL" id="QUT06959.1"/>
    </source>
</evidence>
<dbReference type="RefSeq" id="WP_212610205.1">
    <property type="nucleotide sequence ID" value="NZ_CP073910.1"/>
</dbReference>
<dbReference type="AlphaFoldDB" id="A0A975K8W2"/>
<organism evidence="4 5">
    <name type="scientific">Sphingobium phenoxybenzoativorans</name>
    <dbReference type="NCBI Taxonomy" id="1592790"/>
    <lineage>
        <taxon>Bacteria</taxon>
        <taxon>Pseudomonadati</taxon>
        <taxon>Pseudomonadota</taxon>
        <taxon>Alphaproteobacteria</taxon>
        <taxon>Sphingomonadales</taxon>
        <taxon>Sphingomonadaceae</taxon>
        <taxon>Sphingobium</taxon>
    </lineage>
</organism>
<dbReference type="PANTHER" id="PTHR42879">
    <property type="entry name" value="3-OXOACYL-(ACYL-CARRIER-PROTEIN) REDUCTASE"/>
    <property type="match status" value="1"/>
</dbReference>
<dbReference type="KEGG" id="spph:KFK14_05885"/>
<accession>A0A975K8W2</accession>
<sequence>MTDVRSLAGRNALITGSVGGLGLAMARKLASAGANIVLHGLDDPEMIKPLGQAIEDEFGVRAAYCRADLREPSAVRAMVQYSGETIGPVHILINNAVVRHFACIEDFPIERWNEALAVNVTAAFLATQMVLPGMRDAQYGRIFNMTSVYGYRGTVNRVDYVTTKTAIQGLTRAIALETAGGPVTCHALMPGSVLTPLWSDRLDQMMTEEGLTRPEAEVRFLDGKQPSGRFVDTDSVADVLMLLCGPAGTDMNGAILPIEGGWLAR</sequence>
<reference evidence="4" key="1">
    <citation type="submission" date="2021-04" db="EMBL/GenBank/DDBJ databases">
        <title>Isolation of p-tert-butylphenol degrading bacteria Sphingobium phenoxybenzoativorans Tas13 from active sludge.</title>
        <authorList>
            <person name="Li Y."/>
        </authorList>
    </citation>
    <scope>NUCLEOTIDE SEQUENCE</scope>
    <source>
        <strain evidence="4">Tas13</strain>
    </source>
</reference>
<dbReference type="InterPro" id="IPR036291">
    <property type="entry name" value="NAD(P)-bd_dom_sf"/>
</dbReference>
<dbReference type="GO" id="GO:0032787">
    <property type="term" value="P:monocarboxylic acid metabolic process"/>
    <property type="evidence" value="ECO:0007669"/>
    <property type="project" value="UniProtKB-ARBA"/>
</dbReference>
<feature type="domain" description="Ketoreductase" evidence="3">
    <location>
        <begin position="10"/>
        <end position="201"/>
    </location>
</feature>
<dbReference type="Pfam" id="PF00106">
    <property type="entry name" value="adh_short"/>
    <property type="match status" value="1"/>
</dbReference>
<proteinExistence type="inferred from homology"/>
<name>A0A975K8W2_9SPHN</name>
<evidence type="ECO:0000256" key="2">
    <source>
        <dbReference type="RuleBase" id="RU000363"/>
    </source>
</evidence>
<gene>
    <name evidence="4" type="ORF">KFK14_05885</name>
</gene>
<evidence type="ECO:0000259" key="3">
    <source>
        <dbReference type="SMART" id="SM00822"/>
    </source>
</evidence>
<dbReference type="Proteomes" id="UP000681425">
    <property type="component" value="Chromosome"/>
</dbReference>
<dbReference type="SUPFAM" id="SSF51735">
    <property type="entry name" value="NAD(P)-binding Rossmann-fold domains"/>
    <property type="match status" value="1"/>
</dbReference>
<dbReference type="PROSITE" id="PS00061">
    <property type="entry name" value="ADH_SHORT"/>
    <property type="match status" value="1"/>
</dbReference>
<dbReference type="InterPro" id="IPR020904">
    <property type="entry name" value="Sc_DH/Rdtase_CS"/>
</dbReference>
<dbReference type="EMBL" id="CP073910">
    <property type="protein sequence ID" value="QUT06959.1"/>
    <property type="molecule type" value="Genomic_DNA"/>
</dbReference>
<dbReference type="InterPro" id="IPR057326">
    <property type="entry name" value="KR_dom"/>
</dbReference>
<evidence type="ECO:0000313" key="5">
    <source>
        <dbReference type="Proteomes" id="UP000681425"/>
    </source>
</evidence>
<evidence type="ECO:0000256" key="1">
    <source>
        <dbReference type="ARBA" id="ARBA00006484"/>
    </source>
</evidence>
<dbReference type="SMART" id="SM00822">
    <property type="entry name" value="PKS_KR"/>
    <property type="match status" value="1"/>
</dbReference>
<keyword evidence="5" id="KW-1185">Reference proteome</keyword>
<protein>
    <submittedName>
        <fullName evidence="4">SDR family NAD(P)-dependent oxidoreductase</fullName>
    </submittedName>
</protein>
<dbReference type="Gene3D" id="3.40.50.720">
    <property type="entry name" value="NAD(P)-binding Rossmann-like Domain"/>
    <property type="match status" value="1"/>
</dbReference>
<dbReference type="PANTHER" id="PTHR42879:SF2">
    <property type="entry name" value="3-OXOACYL-[ACYL-CARRIER-PROTEIN] REDUCTASE FABG"/>
    <property type="match status" value="1"/>
</dbReference>
<dbReference type="InterPro" id="IPR050259">
    <property type="entry name" value="SDR"/>
</dbReference>